<proteinExistence type="predicted"/>
<gene>
    <name evidence="1" type="ORF">F53441_8390</name>
</gene>
<sequence>MNPFIYSWSPLQDALEDDNFYRLIGSHARWCDACEAPAGNLEELLNMVLLHTDEFPLGDWKAEPLWSYGQSESLFPEHREREAGRLVFETALPLERAQRLGRALTWSRVDDMWYFQDLPDRDMEKLDVPKPTWFHPGALSTASKHNGLRRLVDLPSELIATIQSYCSDAPFWNLVRKIELEIRLDALPCSTTLRRVPLTQIVSWKRGDASPVELLELSLPQYMRVTLDWDGICEIERLTRHPDPSWPSMKRLERMDFVG</sequence>
<dbReference type="OrthoDB" id="4763081at2759"/>
<dbReference type="EMBL" id="JAADJG010000355">
    <property type="protein sequence ID" value="KAF4448181.1"/>
    <property type="molecule type" value="Genomic_DNA"/>
</dbReference>
<reference evidence="1" key="1">
    <citation type="submission" date="2020-01" db="EMBL/GenBank/DDBJ databases">
        <title>Identification and distribution of gene clusters putatively required for synthesis of sphingolipid metabolism inhibitors in phylogenetically diverse species of the filamentous fungus Fusarium.</title>
        <authorList>
            <person name="Kim H.-S."/>
            <person name="Busman M."/>
            <person name="Brown D.W."/>
            <person name="Divon H."/>
            <person name="Uhlig S."/>
            <person name="Proctor R.H."/>
        </authorList>
    </citation>
    <scope>NUCLEOTIDE SEQUENCE</scope>
    <source>
        <strain evidence="1">NRRL 53441</strain>
    </source>
</reference>
<evidence type="ECO:0000313" key="2">
    <source>
        <dbReference type="Proteomes" id="UP000605986"/>
    </source>
</evidence>
<evidence type="ECO:0000313" key="1">
    <source>
        <dbReference type="EMBL" id="KAF4448181.1"/>
    </source>
</evidence>
<organism evidence="1 2">
    <name type="scientific">Fusarium austroafricanum</name>
    <dbReference type="NCBI Taxonomy" id="2364996"/>
    <lineage>
        <taxon>Eukaryota</taxon>
        <taxon>Fungi</taxon>
        <taxon>Dikarya</taxon>
        <taxon>Ascomycota</taxon>
        <taxon>Pezizomycotina</taxon>
        <taxon>Sordariomycetes</taxon>
        <taxon>Hypocreomycetidae</taxon>
        <taxon>Hypocreales</taxon>
        <taxon>Nectriaceae</taxon>
        <taxon>Fusarium</taxon>
        <taxon>Fusarium concolor species complex</taxon>
    </lineage>
</organism>
<dbReference type="Proteomes" id="UP000605986">
    <property type="component" value="Unassembled WGS sequence"/>
</dbReference>
<comment type="caution">
    <text evidence="1">The sequence shown here is derived from an EMBL/GenBank/DDBJ whole genome shotgun (WGS) entry which is preliminary data.</text>
</comment>
<dbReference type="AlphaFoldDB" id="A0A8H4KE54"/>
<keyword evidence="2" id="KW-1185">Reference proteome</keyword>
<name>A0A8H4KE54_9HYPO</name>
<accession>A0A8H4KE54</accession>
<protein>
    <submittedName>
        <fullName evidence="1">Uncharacterized protein</fullName>
    </submittedName>
</protein>